<dbReference type="HAMAP" id="MF_00639">
    <property type="entry name" value="MurD"/>
    <property type="match status" value="1"/>
</dbReference>
<evidence type="ECO:0000256" key="4">
    <source>
        <dbReference type="ARBA" id="ARBA00022598"/>
    </source>
</evidence>
<comment type="subcellular location">
    <subcellularLocation>
        <location evidence="1 9">Cytoplasm</location>
    </subcellularLocation>
</comment>
<dbReference type="InterPro" id="IPR013221">
    <property type="entry name" value="Mur_ligase_cen"/>
</dbReference>
<dbReference type="GO" id="GO:0071555">
    <property type="term" value="P:cell wall organization"/>
    <property type="evidence" value="ECO:0007669"/>
    <property type="project" value="UniProtKB-KW"/>
</dbReference>
<keyword evidence="4 9" id="KW-0436">Ligase</keyword>
<evidence type="ECO:0000256" key="6">
    <source>
        <dbReference type="ARBA" id="ARBA00022741"/>
    </source>
</evidence>
<dbReference type="PROSITE" id="PS01011">
    <property type="entry name" value="FOLYLPOLYGLU_SYNT_1"/>
    <property type="match status" value="1"/>
</dbReference>
<dbReference type="InterPro" id="IPR036565">
    <property type="entry name" value="Mur-like_cat_sf"/>
</dbReference>
<sequence length="478" mass="49327">MGEGLAYFRDRQVLVLGLGRSGRAAATALTAAGARVCALDDDPGSRARARAAGLAVADSAPEDLGEVAALILSPGIPHTHPAPHPLAARAHDAGLPVICEVDLMLKARPRATVVGITGTNGKSTTTALLGHLLAIAGRPAAVGGNLGTPALELPDPGPDGVHVLELSSYMLELVPSLTCGVAVLLNIAPDHLERHGGMDGYVTAKRRVFAPAHPNLPLPAAVIGIDDATTAGLHDALALESGRRVIPVSHGTPPLGGVGRRDGWLIDATGETPVKVVELARCPALKGRHNVQNAAAAVAAGRLLGLDHATLAKGLQSFPGLAHRQEMVATLDGITFINDSKATNADATATALACFEDVYWIVGGRPKSDGLAGLEPFYPRLRHAFLIGEAEDAFAATLTGAVPFTRCGTLDRAVPEAFARARAEGVANPTVLLSPACASWDQFADFNARGDAFKALVHRLSGKPENDLADKLAREASA</sequence>
<organism evidence="11 12">
    <name type="scientific">Roseospirillum parvum</name>
    <dbReference type="NCBI Taxonomy" id="83401"/>
    <lineage>
        <taxon>Bacteria</taxon>
        <taxon>Pseudomonadati</taxon>
        <taxon>Pseudomonadota</taxon>
        <taxon>Alphaproteobacteria</taxon>
        <taxon>Rhodospirillales</taxon>
        <taxon>Rhodospirillaceae</taxon>
        <taxon>Roseospirillum</taxon>
    </lineage>
</organism>
<dbReference type="NCBIfam" id="TIGR01087">
    <property type="entry name" value="murD"/>
    <property type="match status" value="1"/>
</dbReference>
<dbReference type="PANTHER" id="PTHR43692">
    <property type="entry name" value="UDP-N-ACETYLMURAMOYLALANINE--D-GLUTAMATE LIGASE"/>
    <property type="match status" value="1"/>
</dbReference>
<dbReference type="AlphaFoldDB" id="A0A1G7UBA3"/>
<comment type="similarity">
    <text evidence="9">Belongs to the MurCDEF family.</text>
</comment>
<keyword evidence="9" id="KW-0573">Peptidoglycan synthesis</keyword>
<keyword evidence="6 9" id="KW-0547">Nucleotide-binding</keyword>
<dbReference type="GO" id="GO:0008764">
    <property type="term" value="F:UDP-N-acetylmuramoylalanine-D-glutamate ligase activity"/>
    <property type="evidence" value="ECO:0007669"/>
    <property type="project" value="UniProtKB-UniRule"/>
</dbReference>
<name>A0A1G7UBA3_9PROT</name>
<dbReference type="SUPFAM" id="SSF53244">
    <property type="entry name" value="MurD-like peptide ligases, peptide-binding domain"/>
    <property type="match status" value="1"/>
</dbReference>
<evidence type="ECO:0000256" key="1">
    <source>
        <dbReference type="ARBA" id="ARBA00004496"/>
    </source>
</evidence>
<evidence type="ECO:0000313" key="12">
    <source>
        <dbReference type="Proteomes" id="UP000217076"/>
    </source>
</evidence>
<comment type="catalytic activity">
    <reaction evidence="9">
        <text>UDP-N-acetyl-alpha-D-muramoyl-L-alanine + D-glutamate + ATP = UDP-N-acetyl-alpha-D-muramoyl-L-alanyl-D-glutamate + ADP + phosphate + H(+)</text>
        <dbReference type="Rhea" id="RHEA:16429"/>
        <dbReference type="ChEBI" id="CHEBI:15378"/>
        <dbReference type="ChEBI" id="CHEBI:29986"/>
        <dbReference type="ChEBI" id="CHEBI:30616"/>
        <dbReference type="ChEBI" id="CHEBI:43474"/>
        <dbReference type="ChEBI" id="CHEBI:83898"/>
        <dbReference type="ChEBI" id="CHEBI:83900"/>
        <dbReference type="ChEBI" id="CHEBI:456216"/>
        <dbReference type="EC" id="6.3.2.9"/>
    </reaction>
</comment>
<dbReference type="GO" id="GO:0005737">
    <property type="term" value="C:cytoplasm"/>
    <property type="evidence" value="ECO:0007669"/>
    <property type="project" value="UniProtKB-SubCell"/>
</dbReference>
<dbReference type="InterPro" id="IPR005762">
    <property type="entry name" value="MurD"/>
</dbReference>
<dbReference type="GO" id="GO:0004326">
    <property type="term" value="F:tetrahydrofolylpolyglutamate synthase activity"/>
    <property type="evidence" value="ECO:0007669"/>
    <property type="project" value="InterPro"/>
</dbReference>
<keyword evidence="12" id="KW-1185">Reference proteome</keyword>
<evidence type="ECO:0000256" key="3">
    <source>
        <dbReference type="ARBA" id="ARBA00022490"/>
    </source>
</evidence>
<dbReference type="GO" id="GO:0005524">
    <property type="term" value="F:ATP binding"/>
    <property type="evidence" value="ECO:0007669"/>
    <property type="project" value="UniProtKB-UniRule"/>
</dbReference>
<evidence type="ECO:0000313" key="11">
    <source>
        <dbReference type="EMBL" id="SDG44852.1"/>
    </source>
</evidence>
<dbReference type="Gene3D" id="3.40.50.720">
    <property type="entry name" value="NAD(P)-binding Rossmann-like Domain"/>
    <property type="match status" value="1"/>
</dbReference>
<keyword evidence="5 9" id="KW-0132">Cell division</keyword>
<dbReference type="RefSeq" id="WP_092614214.1">
    <property type="nucleotide sequence ID" value="NZ_FNCV01000001.1"/>
</dbReference>
<evidence type="ECO:0000256" key="8">
    <source>
        <dbReference type="ARBA" id="ARBA00023306"/>
    </source>
</evidence>
<evidence type="ECO:0000256" key="2">
    <source>
        <dbReference type="ARBA" id="ARBA00004752"/>
    </source>
</evidence>
<evidence type="ECO:0000256" key="7">
    <source>
        <dbReference type="ARBA" id="ARBA00022840"/>
    </source>
</evidence>
<evidence type="ECO:0000256" key="5">
    <source>
        <dbReference type="ARBA" id="ARBA00022618"/>
    </source>
</evidence>
<dbReference type="InterPro" id="IPR018109">
    <property type="entry name" value="Folylpolyglutamate_synth_CS"/>
</dbReference>
<reference evidence="12" key="1">
    <citation type="submission" date="2016-10" db="EMBL/GenBank/DDBJ databases">
        <authorList>
            <person name="Varghese N."/>
            <person name="Submissions S."/>
        </authorList>
    </citation>
    <scope>NUCLEOTIDE SEQUENCE [LARGE SCALE GENOMIC DNA]</scope>
    <source>
        <strain evidence="12">930I</strain>
    </source>
</reference>
<keyword evidence="9" id="KW-0961">Cell wall biogenesis/degradation</keyword>
<dbReference type="Proteomes" id="UP000217076">
    <property type="component" value="Unassembled WGS sequence"/>
</dbReference>
<dbReference type="OrthoDB" id="9809796at2"/>
<dbReference type="EC" id="6.3.2.9" evidence="9"/>
<dbReference type="Pfam" id="PF08245">
    <property type="entry name" value="Mur_ligase_M"/>
    <property type="match status" value="1"/>
</dbReference>
<dbReference type="Gene3D" id="3.90.190.20">
    <property type="entry name" value="Mur ligase, C-terminal domain"/>
    <property type="match status" value="1"/>
</dbReference>
<dbReference type="EMBL" id="FNCV01000001">
    <property type="protein sequence ID" value="SDG44852.1"/>
    <property type="molecule type" value="Genomic_DNA"/>
</dbReference>
<comment type="function">
    <text evidence="9">Cell wall formation. Catalyzes the addition of glutamate to the nucleotide precursor UDP-N-acetylmuramoyl-L-alanine (UMA).</text>
</comment>
<keyword evidence="9" id="KW-0133">Cell shape</keyword>
<dbReference type="Gene3D" id="3.40.1190.10">
    <property type="entry name" value="Mur-like, catalytic domain"/>
    <property type="match status" value="1"/>
</dbReference>
<dbReference type="PANTHER" id="PTHR43692:SF1">
    <property type="entry name" value="UDP-N-ACETYLMURAMOYLALANINE--D-GLUTAMATE LIGASE"/>
    <property type="match status" value="1"/>
</dbReference>
<protein>
    <recommendedName>
        <fullName evidence="9">UDP-N-acetylmuramoylalanine--D-glutamate ligase</fullName>
        <ecNumber evidence="9">6.3.2.9</ecNumber>
    </recommendedName>
    <alternativeName>
        <fullName evidence="9">D-glutamic acid-adding enzyme</fullName>
    </alternativeName>
    <alternativeName>
        <fullName evidence="9">UDP-N-acetylmuramoyl-L-alanyl-D-glutamate synthetase</fullName>
    </alternativeName>
</protein>
<dbReference type="UniPathway" id="UPA00219"/>
<keyword evidence="7 9" id="KW-0067">ATP-binding</keyword>
<feature type="domain" description="Mur ligase central" evidence="10">
    <location>
        <begin position="116"/>
        <end position="300"/>
    </location>
</feature>
<keyword evidence="3 9" id="KW-0963">Cytoplasm</keyword>
<dbReference type="GO" id="GO:0009252">
    <property type="term" value="P:peptidoglycan biosynthetic process"/>
    <property type="evidence" value="ECO:0007669"/>
    <property type="project" value="UniProtKB-UniRule"/>
</dbReference>
<dbReference type="SUPFAM" id="SSF53623">
    <property type="entry name" value="MurD-like peptide ligases, catalytic domain"/>
    <property type="match status" value="1"/>
</dbReference>
<proteinExistence type="inferred from homology"/>
<dbReference type="GO" id="GO:0051301">
    <property type="term" value="P:cell division"/>
    <property type="evidence" value="ECO:0007669"/>
    <property type="project" value="UniProtKB-KW"/>
</dbReference>
<comment type="pathway">
    <text evidence="2 9">Cell wall biogenesis; peptidoglycan biosynthesis.</text>
</comment>
<dbReference type="InterPro" id="IPR036615">
    <property type="entry name" value="Mur_ligase_C_dom_sf"/>
</dbReference>
<feature type="binding site" evidence="9">
    <location>
        <begin position="118"/>
        <end position="124"/>
    </location>
    <ligand>
        <name>ATP</name>
        <dbReference type="ChEBI" id="CHEBI:30616"/>
    </ligand>
</feature>
<gene>
    <name evidence="9" type="primary">murD</name>
    <name evidence="11" type="ORF">SAMN05421742_101276</name>
</gene>
<evidence type="ECO:0000256" key="9">
    <source>
        <dbReference type="HAMAP-Rule" id="MF_00639"/>
    </source>
</evidence>
<evidence type="ECO:0000259" key="10">
    <source>
        <dbReference type="Pfam" id="PF08245"/>
    </source>
</evidence>
<accession>A0A1G7UBA3</accession>
<keyword evidence="8 9" id="KW-0131">Cell cycle</keyword>
<dbReference type="STRING" id="83401.SAMN05421742_101276"/>
<dbReference type="GO" id="GO:0008360">
    <property type="term" value="P:regulation of cell shape"/>
    <property type="evidence" value="ECO:0007669"/>
    <property type="project" value="UniProtKB-KW"/>
</dbReference>
<dbReference type="SUPFAM" id="SSF51984">
    <property type="entry name" value="MurCD N-terminal domain"/>
    <property type="match status" value="1"/>
</dbReference>